<dbReference type="InterPro" id="IPR000873">
    <property type="entry name" value="AMP-dep_synth/lig_dom"/>
</dbReference>
<dbReference type="Gene3D" id="3.40.366.10">
    <property type="entry name" value="Malonyl-Coenzyme A Acyl Carrier Protein, domain 2"/>
    <property type="match status" value="1"/>
</dbReference>
<keyword evidence="5" id="KW-0597">Phosphoprotein</keyword>
<dbReference type="InterPro" id="IPR036736">
    <property type="entry name" value="ACP-like_sf"/>
</dbReference>
<comment type="cofactor">
    <cofactor evidence="1">
        <name>pantetheine 4'-phosphate</name>
        <dbReference type="ChEBI" id="CHEBI:47942"/>
    </cofactor>
</comment>
<dbReference type="InterPro" id="IPR057737">
    <property type="entry name" value="Condensation_MtbB-like"/>
</dbReference>
<dbReference type="InterPro" id="IPR013968">
    <property type="entry name" value="PKS_KR"/>
</dbReference>
<dbReference type="Pfam" id="PF00109">
    <property type="entry name" value="ketoacyl-synt"/>
    <property type="match status" value="1"/>
</dbReference>
<dbReference type="SUPFAM" id="SSF47336">
    <property type="entry name" value="ACP-like"/>
    <property type="match status" value="2"/>
</dbReference>
<dbReference type="Pfam" id="PF16197">
    <property type="entry name" value="KAsynt_C_assoc"/>
    <property type="match status" value="1"/>
</dbReference>
<dbReference type="SUPFAM" id="SSF51735">
    <property type="entry name" value="NAD(P)-binding Rossmann-fold domains"/>
    <property type="match status" value="2"/>
</dbReference>
<dbReference type="SUPFAM" id="SSF56801">
    <property type="entry name" value="Acetyl-CoA synthetase-like"/>
    <property type="match status" value="1"/>
</dbReference>
<dbReference type="PANTHER" id="PTHR43775">
    <property type="entry name" value="FATTY ACID SYNTHASE"/>
    <property type="match status" value="1"/>
</dbReference>
<feature type="domain" description="Carrier" evidence="10">
    <location>
        <begin position="1013"/>
        <end position="1087"/>
    </location>
</feature>
<dbReference type="InterPro" id="IPR050091">
    <property type="entry name" value="PKS_NRPS_Biosynth_Enz"/>
</dbReference>
<dbReference type="Pfam" id="PF00550">
    <property type="entry name" value="PP-binding"/>
    <property type="match status" value="2"/>
</dbReference>
<dbReference type="Pfam" id="PF08659">
    <property type="entry name" value="KR"/>
    <property type="match status" value="1"/>
</dbReference>
<dbReference type="Pfam" id="PF00668">
    <property type="entry name" value="Condensation"/>
    <property type="match status" value="1"/>
</dbReference>
<dbReference type="SMART" id="SM00822">
    <property type="entry name" value="PKS_KR"/>
    <property type="match status" value="1"/>
</dbReference>
<organism evidence="12 13">
    <name type="scientific">Veronia pacifica</name>
    <dbReference type="NCBI Taxonomy" id="1080227"/>
    <lineage>
        <taxon>Bacteria</taxon>
        <taxon>Pseudomonadati</taxon>
        <taxon>Pseudomonadota</taxon>
        <taxon>Gammaproteobacteria</taxon>
        <taxon>Vibrionales</taxon>
        <taxon>Vibrionaceae</taxon>
        <taxon>Veronia</taxon>
    </lineage>
</organism>
<dbReference type="Pfam" id="PF00501">
    <property type="entry name" value="AMP-binding"/>
    <property type="match status" value="1"/>
</dbReference>
<dbReference type="InterPro" id="IPR001227">
    <property type="entry name" value="Ac_transferase_dom_sf"/>
</dbReference>
<dbReference type="PROSITE" id="PS00455">
    <property type="entry name" value="AMP_BINDING"/>
    <property type="match status" value="1"/>
</dbReference>
<evidence type="ECO:0000256" key="6">
    <source>
        <dbReference type="ARBA" id="ARBA00022598"/>
    </source>
</evidence>
<dbReference type="InterPro" id="IPR057326">
    <property type="entry name" value="KR_dom"/>
</dbReference>
<reference evidence="12 13" key="1">
    <citation type="submission" date="2016-05" db="EMBL/GenBank/DDBJ databases">
        <title>Genomic Taxonomy of the Vibrionaceae.</title>
        <authorList>
            <person name="Gomez-Gil B."/>
            <person name="Enciso-Ibarra J."/>
        </authorList>
    </citation>
    <scope>NUCLEOTIDE SEQUENCE [LARGE SCALE GENOMIC DNA]</scope>
    <source>
        <strain evidence="12 13">CAIM 1920</strain>
    </source>
</reference>
<dbReference type="EMBL" id="LYBM01000008">
    <property type="protein sequence ID" value="ODA34381.1"/>
    <property type="molecule type" value="Genomic_DNA"/>
</dbReference>
<dbReference type="GO" id="GO:0006633">
    <property type="term" value="P:fatty acid biosynthetic process"/>
    <property type="evidence" value="ECO:0007669"/>
    <property type="project" value="UniProtKB-UniPathway"/>
</dbReference>
<feature type="domain" description="Carrier" evidence="10">
    <location>
        <begin position="2416"/>
        <end position="2491"/>
    </location>
</feature>
<dbReference type="PANTHER" id="PTHR43775:SF37">
    <property type="entry name" value="SI:DKEY-61P9.11"/>
    <property type="match status" value="1"/>
</dbReference>
<comment type="similarity">
    <text evidence="8">In the C-terminal section; belongs to the NRP synthetase family.</text>
</comment>
<dbReference type="SMART" id="SM00823">
    <property type="entry name" value="PKS_PP"/>
    <property type="match status" value="2"/>
</dbReference>
<dbReference type="SUPFAM" id="SSF55048">
    <property type="entry name" value="Probable ACP-binding domain of malonyl-CoA ACP transacylase"/>
    <property type="match status" value="1"/>
</dbReference>
<dbReference type="Gene3D" id="3.30.559.30">
    <property type="entry name" value="Nonribosomal peptide synthetase, condensation domain"/>
    <property type="match status" value="1"/>
</dbReference>
<keyword evidence="13" id="KW-1185">Reference proteome</keyword>
<dbReference type="InterPro" id="IPR018201">
    <property type="entry name" value="Ketoacyl_synth_AS"/>
</dbReference>
<protein>
    <recommendedName>
        <fullName evidence="14">Carrier domain-containing protein</fullName>
    </recommendedName>
</protein>
<dbReference type="InterPro" id="IPR014030">
    <property type="entry name" value="Ketoacyl_synth_N"/>
</dbReference>
<feature type="compositionally biased region" description="Basic and acidic residues" evidence="9">
    <location>
        <begin position="2497"/>
        <end position="2506"/>
    </location>
</feature>
<name>A0A1C3EMD1_9GAMM</name>
<evidence type="ECO:0000256" key="4">
    <source>
        <dbReference type="ARBA" id="ARBA00022450"/>
    </source>
</evidence>
<evidence type="ECO:0000256" key="1">
    <source>
        <dbReference type="ARBA" id="ARBA00001957"/>
    </source>
</evidence>
<dbReference type="PROSITE" id="PS00012">
    <property type="entry name" value="PHOSPHOPANTETHEINE"/>
    <property type="match status" value="1"/>
</dbReference>
<dbReference type="GO" id="GO:0004312">
    <property type="term" value="F:fatty acid synthase activity"/>
    <property type="evidence" value="ECO:0007669"/>
    <property type="project" value="TreeGrafter"/>
</dbReference>
<evidence type="ECO:0008006" key="14">
    <source>
        <dbReference type="Google" id="ProtNLM"/>
    </source>
</evidence>
<dbReference type="Gene3D" id="3.40.50.12780">
    <property type="entry name" value="N-terminal domain of ligase-like"/>
    <property type="match status" value="1"/>
</dbReference>
<dbReference type="SUPFAM" id="SSF52777">
    <property type="entry name" value="CoA-dependent acyltransferases"/>
    <property type="match status" value="2"/>
</dbReference>
<gene>
    <name evidence="12" type="ORF">A8L45_06560</name>
</gene>
<keyword evidence="7" id="KW-0808">Transferase</keyword>
<dbReference type="InterPro" id="IPR020845">
    <property type="entry name" value="AMP-binding_CS"/>
</dbReference>
<proteinExistence type="inferred from homology"/>
<evidence type="ECO:0000256" key="2">
    <source>
        <dbReference type="ARBA" id="ARBA00005194"/>
    </source>
</evidence>
<dbReference type="SMART" id="SM00825">
    <property type="entry name" value="PKS_KS"/>
    <property type="match status" value="1"/>
</dbReference>
<dbReference type="NCBIfam" id="TIGR01733">
    <property type="entry name" value="AA-adenyl-dom"/>
    <property type="match status" value="1"/>
</dbReference>
<feature type="domain" description="Ketosynthase family 3 (KS3)" evidence="11">
    <location>
        <begin position="1"/>
        <end position="344"/>
    </location>
</feature>
<dbReference type="Gene3D" id="1.10.1240.100">
    <property type="match status" value="1"/>
</dbReference>
<accession>A0A1C3EMD1</accession>
<dbReference type="PROSITE" id="PS50075">
    <property type="entry name" value="CARRIER"/>
    <property type="match status" value="2"/>
</dbReference>
<comment type="pathway">
    <text evidence="2">Lipid metabolism; fatty acid biosynthesis.</text>
</comment>
<dbReference type="InterPro" id="IPR010071">
    <property type="entry name" value="AA_adenyl_dom"/>
</dbReference>
<dbReference type="GO" id="GO:0004315">
    <property type="term" value="F:3-oxoacyl-[acyl-carrier-protein] synthase activity"/>
    <property type="evidence" value="ECO:0007669"/>
    <property type="project" value="InterPro"/>
</dbReference>
<dbReference type="SUPFAM" id="SSF52151">
    <property type="entry name" value="FabD/lysophospholipase-like"/>
    <property type="match status" value="1"/>
</dbReference>
<dbReference type="PROSITE" id="PS00606">
    <property type="entry name" value="KS3_1"/>
    <property type="match status" value="1"/>
</dbReference>
<dbReference type="InterPro" id="IPR014043">
    <property type="entry name" value="Acyl_transferase_dom"/>
</dbReference>
<dbReference type="SUPFAM" id="SSF53901">
    <property type="entry name" value="Thiolase-like"/>
    <property type="match status" value="1"/>
</dbReference>
<dbReference type="InterPro" id="IPR009081">
    <property type="entry name" value="PP-bd_ACP"/>
</dbReference>
<dbReference type="Pfam" id="PF00698">
    <property type="entry name" value="Acyl_transf_1"/>
    <property type="match status" value="1"/>
</dbReference>
<dbReference type="Gene3D" id="3.30.300.30">
    <property type="match status" value="1"/>
</dbReference>
<dbReference type="STRING" id="1080227.A8L45_06560"/>
<comment type="similarity">
    <text evidence="3">Belongs to the short-chain dehydrogenases/reductases (SDR) family.</text>
</comment>
<evidence type="ECO:0000313" key="13">
    <source>
        <dbReference type="Proteomes" id="UP000094936"/>
    </source>
</evidence>
<dbReference type="Proteomes" id="UP000094936">
    <property type="component" value="Unassembled WGS sequence"/>
</dbReference>
<dbReference type="Gene3D" id="3.40.47.10">
    <property type="match status" value="1"/>
</dbReference>
<feature type="region of interest" description="Disordered" evidence="9">
    <location>
        <begin position="2491"/>
        <end position="2521"/>
    </location>
</feature>
<dbReference type="InterPro" id="IPR016035">
    <property type="entry name" value="Acyl_Trfase/lysoPLipase"/>
</dbReference>
<dbReference type="OrthoDB" id="9778690at2"/>
<evidence type="ECO:0000256" key="7">
    <source>
        <dbReference type="ARBA" id="ARBA00022679"/>
    </source>
</evidence>
<dbReference type="InterPro" id="IPR006162">
    <property type="entry name" value="Ppantetheine_attach_site"/>
</dbReference>
<dbReference type="InterPro" id="IPR045851">
    <property type="entry name" value="AMP-bd_C_sf"/>
</dbReference>
<dbReference type="GO" id="GO:0031177">
    <property type="term" value="F:phosphopantetheine binding"/>
    <property type="evidence" value="ECO:0007669"/>
    <property type="project" value="InterPro"/>
</dbReference>
<evidence type="ECO:0000259" key="11">
    <source>
        <dbReference type="PROSITE" id="PS52004"/>
    </source>
</evidence>
<evidence type="ECO:0000256" key="8">
    <source>
        <dbReference type="ARBA" id="ARBA00029443"/>
    </source>
</evidence>
<keyword evidence="4" id="KW-0596">Phosphopantetheine</keyword>
<dbReference type="UniPathway" id="UPA00094"/>
<dbReference type="PROSITE" id="PS52004">
    <property type="entry name" value="KS3_2"/>
    <property type="match status" value="1"/>
</dbReference>
<dbReference type="InterPro" id="IPR001242">
    <property type="entry name" value="Condensation_dom"/>
</dbReference>
<dbReference type="InterPro" id="IPR016039">
    <property type="entry name" value="Thiolase-like"/>
</dbReference>
<dbReference type="Pfam" id="PF02801">
    <property type="entry name" value="Ketoacyl-synt_C"/>
    <property type="match status" value="1"/>
</dbReference>
<dbReference type="InterPro" id="IPR023213">
    <property type="entry name" value="CAT-like_dom_sf"/>
</dbReference>
<feature type="compositionally biased region" description="Basic residues" evidence="9">
    <location>
        <begin position="2507"/>
        <end position="2521"/>
    </location>
</feature>
<evidence type="ECO:0000313" key="12">
    <source>
        <dbReference type="EMBL" id="ODA34381.1"/>
    </source>
</evidence>
<dbReference type="InterPro" id="IPR016036">
    <property type="entry name" value="Malonyl_transacylase_ACP-bd"/>
</dbReference>
<dbReference type="InterPro" id="IPR014031">
    <property type="entry name" value="Ketoacyl_synth_C"/>
</dbReference>
<dbReference type="CDD" id="cd00833">
    <property type="entry name" value="PKS"/>
    <property type="match status" value="1"/>
</dbReference>
<evidence type="ECO:0000259" key="10">
    <source>
        <dbReference type="PROSITE" id="PS50075"/>
    </source>
</evidence>
<dbReference type="Gene3D" id="3.30.559.10">
    <property type="entry name" value="Chloramphenicol acetyltransferase-like domain"/>
    <property type="match status" value="1"/>
</dbReference>
<dbReference type="Gene3D" id="1.10.1200.10">
    <property type="entry name" value="ACP-like"/>
    <property type="match status" value="2"/>
</dbReference>
<dbReference type="InterPro" id="IPR020841">
    <property type="entry name" value="PKS_Beta-ketoAc_synthase_dom"/>
</dbReference>
<comment type="caution">
    <text evidence="12">The sequence shown here is derived from an EMBL/GenBank/DDBJ whole genome shotgun (WGS) entry which is preliminary data.</text>
</comment>
<dbReference type="FunFam" id="3.30.559.10:FF:000023">
    <property type="entry name" value="Non-ribosomal peptide synthetase"/>
    <property type="match status" value="1"/>
</dbReference>
<keyword evidence="6" id="KW-0436">Ligase</keyword>
<dbReference type="InterPro" id="IPR020806">
    <property type="entry name" value="PKS_PP-bd"/>
</dbReference>
<evidence type="ECO:0000256" key="3">
    <source>
        <dbReference type="ARBA" id="ARBA00006484"/>
    </source>
</evidence>
<dbReference type="SMART" id="SM00827">
    <property type="entry name" value="PKS_AT"/>
    <property type="match status" value="1"/>
</dbReference>
<evidence type="ECO:0000256" key="9">
    <source>
        <dbReference type="SAM" id="MobiDB-lite"/>
    </source>
</evidence>
<evidence type="ECO:0000256" key="5">
    <source>
        <dbReference type="ARBA" id="ARBA00022553"/>
    </source>
</evidence>
<sequence>MDPQQRMLLEAAWHALEDAGQLNDSQLRENTGLSIGISTDDYAHLCSHTHSLDAVEPYDFLGTMRSISAGRVAYHLDLQGPVMQMDTACSSSMMAIHNACQSLRLHEADCMLAGGINLLLSPQMMVALSQFKALSPTDCCRVFDSSADGYVRGEGYGVVVLKRLSDAEANNDNIIAVIRGSAVNHDGASNGLTAPNGQAQKRVIQRALKQSNIDASQVNYVEAHGTGTLLGDPVEVNTLIECYGKHREQTDTLYLGSVKSVIGHLEAAAGVASLLKVCSCLKHEHLSQNLYFESPNPHISWQKAPIDVVDVLLPWPKPNSGGLRTAAISAFGFSGSNVHLIVQEYCSEQAASQATSPKAFLFPLSAKSQDALIKLVNAWRSAPYLQPQDGQPSFERVAFSAAVKRPSLKHRLLLLASDYGDLQRQLDDWQPDGDGLCFPIGDLPAHLQQSATRYLAGEDMDWAQYFRVQGVEDVLPCRLPIYPFQEKRFWPDSIYDFTAPNTISDTVQHQPEIIKKTGPIAPRYRLSWQRFEPLPASNRQPLKLCLVTDSLNSVWIDGLRKQNCTVDVQRHSQYLNQPHQTTDYDVVLVSIENDVSDINELISDVWTIARSKAALGTNSSALWFCTENAQMLNDKDAPATLAGPAVWGMMRSLRLELGKHWGGLIDCDTSTSNDATLLNDATLFNIVASTQNCSPDQTLSNDIEDQYLIRDGKCYVPRLLPLPSLPKKEITPSISFGRAACLITGGTGSLGLDVAEYLIQQGSTHLVLASRRGEAALENDKSIAMRVGQWRARGIRIDLVSVDVGNLQEATSLFDMLQDTGVELQGIIHAAGNIEKQSLVKPLDQSAVESILNTKVKGAEHLYTLSQNLPLEFLWFFSSVTAVWGMKYLPLYGAANACLDALAVKRHCEGLPALSINWGRFATNGMVSAEDAEALDLFGIDPMPVSSAFSAMLKSQREKLPQVTVIDAKWQQFSESFGHLASVSLFDQLLNQPDSTTAKHIVATKAVSEWSQSELEDYLHQVVAREMHQSQGDIDIDANLFTLGLNSLLALKIRKCFNDDLKQETTQKLFFEAQSICDLAAYLWPLINDRATEKNVDTVDYTRGKIAFLFSGQGSQYAGMGQAFYAYFPVFKEAVDSCCEYLNSHLALDFKAILFSDDPALLKRTEYVQPALFVVEYSLAKLWQSRGVEADYLIGHSVGEYVAACLAGVFSLQDALRLISLRGQLMQSLPSGGVMAAIYCAESLLPARPDNISIAAVNSPKQLVLSGPQDALSEYCQALNRNNIPVQYLSVSHAFHSSLMRPMMERFRAAAESIQYSLPQCPVISNIDGLPAGENIACADYWVAHVEASVRFGASVEYAYQKGCRQFIEVGPGQILTPLAQQSLNVRDACSYFNSMAEESVAVDKFQQQLTMLAKNKRQPSSDSVEYEYPWLDAPELTHNQEERFEPFPLTEMQQAYWLGRHNAVSDGEVAIHLYLEMDIKHLDAKRLINAWQKLVTRHDMMRALVNTDGQQQVIQNAPVFKVMEALQIDTEKSQRDFYLDAVRTELSHQNADLSRWPQSDLRITHLPGYISRVHISLDGWCIDGWSYQVLFHEFHRLYHNPDTALPALDITFRDYVMALQKLEKSDIYKKRLNDWRQKLPELPDAPMLPMASGNERKKHFERWQHELDETSHIAFKKQATENRLTPAVTMLAAYAWVLSRWSESPDITLNVPRFNRLPIHKDVNRLVGEFATFTLVACRRGPETRFVDFALSLQEQLWEDMENPWVPGVTLLRELSRIKQKPNIIMPFVFTNMPEETLDGERLELLNQWSDDAEIPFFLTQTPQVWIDCQYHEVNGGLLIFWDAMAGLFEPGLLDTLFEHFVSFIEQLAISEQAWQLSSLSLIKSDTPDDLITDLTEEDFYQQFLTQVKARPDAMAVLTDNQHLSYRQLDIQVRYWAVRLAEAKQQSDIEAPVAIIMEKGWQQVVAVMATLASGSTCLPIDPDLPSARLNYMLEHAGVKVVLTQHHLAESLTPFSINCLVIESPIQDESVGTLLTDEDIPSCAELAFIIYTSGSTGLPKAVMLNQAGVANAITYAKQRFNLDDSDRLLALTPLHHDMALFDVLGGLSSGAGIVIPDAAKRKDPEHWLSLMATYQVSVWNSVPAMMDMLLRVCRVKPAFARDCCSYLRCCILGGDWISLAIPRQLRQLNPEMRIFSVGGPTETSVWNVMYEVEAINPEWRSIPYGKPISNNRYYVLNGLMEECPTGVQGELYAAGIGLANGYLGDPEKSGSVFITHPETGERIYRTDDLGRWMPDGNLEFMGRRDNQVQIAGYRIELGEIESVLLKQPEIERALGMLHGQDELVQLAVVYVCKHGQDVSSNDLKERLSLELPSAMIPKKWLAVESMPLTANGKVDRRLLQETLSQSDSAPSMSHQLPADDIEASLAELWQEALKRDAIGVQENFFEAGGNSLIATELFLKIRASFPAVNTVITLYEYPTISSLAGFVHRQTSQSSKNKTEKVLHERGQKRRQKLRAKQRIS</sequence>
<dbReference type="InterPro" id="IPR036291">
    <property type="entry name" value="NAD(P)-bd_dom_sf"/>
</dbReference>
<dbReference type="Gene3D" id="3.40.50.720">
    <property type="entry name" value="NAD(P)-binding Rossmann-like Domain"/>
    <property type="match status" value="1"/>
</dbReference>
<dbReference type="InterPro" id="IPR042099">
    <property type="entry name" value="ANL_N_sf"/>
</dbReference>
<dbReference type="CDD" id="cd19535">
    <property type="entry name" value="Cyc_NRPS"/>
    <property type="match status" value="1"/>
</dbReference>
<dbReference type="InterPro" id="IPR032821">
    <property type="entry name" value="PKS_assoc"/>
</dbReference>